<dbReference type="SMART" id="SM00154">
    <property type="entry name" value="ZnF_AN1"/>
    <property type="match status" value="1"/>
</dbReference>
<dbReference type="Proteomes" id="UP001596447">
    <property type="component" value="Unassembled WGS sequence"/>
</dbReference>
<dbReference type="PROSITE" id="PS51039">
    <property type="entry name" value="ZF_AN1"/>
    <property type="match status" value="1"/>
</dbReference>
<evidence type="ECO:0000313" key="6">
    <source>
        <dbReference type="EMBL" id="MFC7198906.1"/>
    </source>
</evidence>
<evidence type="ECO:0000256" key="3">
    <source>
        <dbReference type="ARBA" id="ARBA00022833"/>
    </source>
</evidence>
<dbReference type="Gene3D" id="4.10.1110.10">
    <property type="entry name" value="AN1-like Zinc finger"/>
    <property type="match status" value="1"/>
</dbReference>
<feature type="transmembrane region" description="Helical" evidence="4">
    <location>
        <begin position="211"/>
        <end position="229"/>
    </location>
</feature>
<dbReference type="GO" id="GO:0008270">
    <property type="term" value="F:zinc ion binding"/>
    <property type="evidence" value="ECO:0007669"/>
    <property type="project" value="UniProtKB-KW"/>
</dbReference>
<keyword evidence="4" id="KW-1133">Transmembrane helix</keyword>
<dbReference type="RefSeq" id="WP_279528860.1">
    <property type="nucleotide sequence ID" value="NZ_CP122312.1"/>
</dbReference>
<accession>A0ABD5Z168</accession>
<dbReference type="InterPro" id="IPR000058">
    <property type="entry name" value="Znf_AN1"/>
</dbReference>
<comment type="caution">
    <text evidence="6">The sequence shown here is derived from an EMBL/GenBank/DDBJ whole genome shotgun (WGS) entry which is preliminary data.</text>
</comment>
<dbReference type="AlphaFoldDB" id="A0ABD5Z168"/>
<keyword evidence="7" id="KW-1185">Reference proteome</keyword>
<evidence type="ECO:0000256" key="4">
    <source>
        <dbReference type="SAM" id="Phobius"/>
    </source>
</evidence>
<protein>
    <submittedName>
        <fullName evidence="6">AN1-type zinc finger domain-containing protein</fullName>
    </submittedName>
</protein>
<keyword evidence="2" id="KW-0863">Zinc-finger</keyword>
<dbReference type="EMBL" id="JBHTAR010000011">
    <property type="protein sequence ID" value="MFC7198906.1"/>
    <property type="molecule type" value="Genomic_DNA"/>
</dbReference>
<evidence type="ECO:0000313" key="7">
    <source>
        <dbReference type="Proteomes" id="UP001596447"/>
    </source>
</evidence>
<keyword evidence="4" id="KW-0472">Membrane</keyword>
<feature type="domain" description="AN1-type" evidence="5">
    <location>
        <begin position="1"/>
        <end position="44"/>
    </location>
</feature>
<keyword evidence="1" id="KW-0479">Metal-binding</keyword>
<name>A0ABD5Z168_9EURY</name>
<feature type="transmembrane region" description="Helical" evidence="4">
    <location>
        <begin position="173"/>
        <end position="199"/>
    </location>
</feature>
<dbReference type="Pfam" id="PF01428">
    <property type="entry name" value="zf-AN1"/>
    <property type="match status" value="1"/>
</dbReference>
<proteinExistence type="predicted"/>
<sequence>MPRCSECRAQTDMPYQCRHCGDEFCSDHRLPDDHSCSTAESDTLGIFDDGDENGTSLEFADDEDGVFSSITDIHGSINIILLFIFSIITARLLAVLFPSVPSGGLSTAPGAKVSVYGSSIYQSSPDLVLNLIAVLQYEAYTVIPLIALVAILLAGGEGSKSFSLSSNEMRNSYVIIGLWIGIPLLPIVLIGVFGVRFFGITFIPSFLPSGLHQNFAVLSAPIFLLSMLVDEITRALGRKLTENNGA</sequence>
<evidence type="ECO:0000256" key="1">
    <source>
        <dbReference type="ARBA" id="ARBA00022723"/>
    </source>
</evidence>
<dbReference type="SUPFAM" id="SSF118310">
    <property type="entry name" value="AN1-like Zinc finger"/>
    <property type="match status" value="1"/>
</dbReference>
<gene>
    <name evidence="6" type="ORF">ACFQJ9_05640</name>
</gene>
<dbReference type="InterPro" id="IPR035896">
    <property type="entry name" value="AN1-like_Znf"/>
</dbReference>
<feature type="transmembrane region" description="Helical" evidence="4">
    <location>
        <begin position="77"/>
        <end position="97"/>
    </location>
</feature>
<reference evidence="6 7" key="1">
    <citation type="journal article" date="2019" name="Int. J. Syst. Evol. Microbiol.">
        <title>The Global Catalogue of Microorganisms (GCM) 10K type strain sequencing project: providing services to taxonomists for standard genome sequencing and annotation.</title>
        <authorList>
            <consortium name="The Broad Institute Genomics Platform"/>
            <consortium name="The Broad Institute Genome Sequencing Center for Infectious Disease"/>
            <person name="Wu L."/>
            <person name="Ma J."/>
        </authorList>
    </citation>
    <scope>NUCLEOTIDE SEQUENCE [LARGE SCALE GENOMIC DNA]</scope>
    <source>
        <strain evidence="6 7">XZGYJ-43</strain>
    </source>
</reference>
<evidence type="ECO:0000259" key="5">
    <source>
        <dbReference type="PROSITE" id="PS51039"/>
    </source>
</evidence>
<evidence type="ECO:0000256" key="2">
    <source>
        <dbReference type="ARBA" id="ARBA00022771"/>
    </source>
</evidence>
<keyword evidence="4" id="KW-0812">Transmembrane</keyword>
<keyword evidence="3" id="KW-0862">Zinc</keyword>
<organism evidence="6 7">
    <name type="scientific">Halospeciosus flavus</name>
    <dbReference type="NCBI Taxonomy" id="3032283"/>
    <lineage>
        <taxon>Archaea</taxon>
        <taxon>Methanobacteriati</taxon>
        <taxon>Methanobacteriota</taxon>
        <taxon>Stenosarchaea group</taxon>
        <taxon>Halobacteria</taxon>
        <taxon>Halobacteriales</taxon>
        <taxon>Halobacteriaceae</taxon>
        <taxon>Halospeciosus</taxon>
    </lineage>
</organism>
<feature type="transmembrane region" description="Helical" evidence="4">
    <location>
        <begin position="127"/>
        <end position="153"/>
    </location>
</feature>